<gene>
    <name evidence="4" type="ORF">PAXINDRAFT_91628</name>
</gene>
<proteinExistence type="predicted"/>
<feature type="region of interest" description="Disordered" evidence="3">
    <location>
        <begin position="230"/>
        <end position="254"/>
    </location>
</feature>
<sequence length="374" mass="41816">IPSPLRPHCLAKHRLVRWLPNIAPPRVTSVNADRTLDNNEAQRVLDVIGASWAESTKELYGTGLLVFHVYCDIHDVPDAQRAPISRNLLAAFLASCAGALSGSTISNYAAALRAWHVLHGLTWSINELEYKALLEGATRLAPASSKRPKRSPFTAAILENFKEAMNLEDPRDAAIFACLVSSFYCIARLGEFTVPAISRFDPAKHISRAGLIVTRNHNNLPVMKFSIPSTKTSSDGEEVHCAPHEPPSSTDPRNAIETHFRINYDEPHAHLFSWRHPSGTMRPLSKKEVIKRIDTIAKAYPNLPDLKGHSLRIGGTLHYLLNGVPFDVVKTMGRWSSESFTLYLRHHALVLAPFLQHQPELMHNLRRYILPPVR</sequence>
<dbReference type="SUPFAM" id="SSF47823">
    <property type="entry name" value="lambda integrase-like, N-terminal domain"/>
    <property type="match status" value="1"/>
</dbReference>
<evidence type="ECO:0000256" key="3">
    <source>
        <dbReference type="SAM" id="MobiDB-lite"/>
    </source>
</evidence>
<dbReference type="Gene3D" id="1.10.150.130">
    <property type="match status" value="1"/>
</dbReference>
<dbReference type="SUPFAM" id="SSF56349">
    <property type="entry name" value="DNA breaking-rejoining enzymes"/>
    <property type="match status" value="1"/>
</dbReference>
<protein>
    <recommendedName>
        <fullName evidence="6">Tyr recombinase domain-containing protein</fullName>
    </recommendedName>
</protein>
<dbReference type="PANTHER" id="PTHR34605:SF3">
    <property type="entry name" value="P CELL-TYPE AGGLUTINATION PROTEIN MAP4-LIKE-RELATED"/>
    <property type="match status" value="1"/>
</dbReference>
<accession>A0A0C9TEY4</accession>
<feature type="non-terminal residue" evidence="4">
    <location>
        <position position="1"/>
    </location>
</feature>
<evidence type="ECO:0000313" key="4">
    <source>
        <dbReference type="EMBL" id="KIJ06692.1"/>
    </source>
</evidence>
<dbReference type="PANTHER" id="PTHR34605">
    <property type="entry name" value="PHAGE_INTEGRASE DOMAIN-CONTAINING PROTEIN"/>
    <property type="match status" value="1"/>
</dbReference>
<dbReference type="InterPro" id="IPR010998">
    <property type="entry name" value="Integrase_recombinase_N"/>
</dbReference>
<keyword evidence="5" id="KW-1185">Reference proteome</keyword>
<dbReference type="Gene3D" id="1.10.443.10">
    <property type="entry name" value="Intergrase catalytic core"/>
    <property type="match status" value="1"/>
</dbReference>
<dbReference type="GO" id="GO:0015074">
    <property type="term" value="P:DNA integration"/>
    <property type="evidence" value="ECO:0007669"/>
    <property type="project" value="InterPro"/>
</dbReference>
<dbReference type="EMBL" id="KN820206">
    <property type="protein sequence ID" value="KIJ06692.1"/>
    <property type="molecule type" value="Genomic_DNA"/>
</dbReference>
<keyword evidence="2" id="KW-0233">DNA recombination</keyword>
<evidence type="ECO:0008006" key="6">
    <source>
        <dbReference type="Google" id="ProtNLM"/>
    </source>
</evidence>
<reference evidence="4 5" key="1">
    <citation type="submission" date="2014-06" db="EMBL/GenBank/DDBJ databases">
        <authorList>
            <consortium name="DOE Joint Genome Institute"/>
            <person name="Kuo A."/>
            <person name="Kohler A."/>
            <person name="Nagy L.G."/>
            <person name="Floudas D."/>
            <person name="Copeland A."/>
            <person name="Barry K.W."/>
            <person name="Cichocki N."/>
            <person name="Veneault-Fourrey C."/>
            <person name="LaButti K."/>
            <person name="Lindquist E.A."/>
            <person name="Lipzen A."/>
            <person name="Lundell T."/>
            <person name="Morin E."/>
            <person name="Murat C."/>
            <person name="Sun H."/>
            <person name="Tunlid A."/>
            <person name="Henrissat B."/>
            <person name="Grigoriev I.V."/>
            <person name="Hibbett D.S."/>
            <person name="Martin F."/>
            <person name="Nordberg H.P."/>
            <person name="Cantor M.N."/>
            <person name="Hua S.X."/>
        </authorList>
    </citation>
    <scope>NUCLEOTIDE SEQUENCE [LARGE SCALE GENOMIC DNA]</scope>
    <source>
        <strain evidence="4 5">ATCC 200175</strain>
    </source>
</reference>
<dbReference type="InterPro" id="IPR052925">
    <property type="entry name" value="Phage_Integrase-like_Recomb"/>
</dbReference>
<dbReference type="InterPro" id="IPR013762">
    <property type="entry name" value="Integrase-like_cat_sf"/>
</dbReference>
<dbReference type="Proteomes" id="UP000053647">
    <property type="component" value="Unassembled WGS sequence"/>
</dbReference>
<reference evidence="5" key="2">
    <citation type="submission" date="2015-01" db="EMBL/GenBank/DDBJ databases">
        <title>Evolutionary Origins and Diversification of the Mycorrhizal Mutualists.</title>
        <authorList>
            <consortium name="DOE Joint Genome Institute"/>
            <consortium name="Mycorrhizal Genomics Consortium"/>
            <person name="Kohler A."/>
            <person name="Kuo A."/>
            <person name="Nagy L.G."/>
            <person name="Floudas D."/>
            <person name="Copeland A."/>
            <person name="Barry K.W."/>
            <person name="Cichocki N."/>
            <person name="Veneault-Fourrey C."/>
            <person name="LaButti K."/>
            <person name="Lindquist E.A."/>
            <person name="Lipzen A."/>
            <person name="Lundell T."/>
            <person name="Morin E."/>
            <person name="Murat C."/>
            <person name="Riley R."/>
            <person name="Ohm R."/>
            <person name="Sun H."/>
            <person name="Tunlid A."/>
            <person name="Henrissat B."/>
            <person name="Grigoriev I.V."/>
            <person name="Hibbett D.S."/>
            <person name="Martin F."/>
        </authorList>
    </citation>
    <scope>NUCLEOTIDE SEQUENCE [LARGE SCALE GENOMIC DNA]</scope>
    <source>
        <strain evidence="5">ATCC 200175</strain>
    </source>
</reference>
<keyword evidence="1" id="KW-0238">DNA-binding</keyword>
<dbReference type="InterPro" id="IPR011010">
    <property type="entry name" value="DNA_brk_join_enz"/>
</dbReference>
<dbReference type="HOGENOM" id="CLU_003292_2_2_1"/>
<evidence type="ECO:0000313" key="5">
    <source>
        <dbReference type="Proteomes" id="UP000053647"/>
    </source>
</evidence>
<evidence type="ECO:0000256" key="2">
    <source>
        <dbReference type="ARBA" id="ARBA00023172"/>
    </source>
</evidence>
<dbReference type="OrthoDB" id="2678913at2759"/>
<dbReference type="GO" id="GO:0006310">
    <property type="term" value="P:DNA recombination"/>
    <property type="evidence" value="ECO:0007669"/>
    <property type="project" value="UniProtKB-KW"/>
</dbReference>
<dbReference type="GO" id="GO:0003677">
    <property type="term" value="F:DNA binding"/>
    <property type="evidence" value="ECO:0007669"/>
    <property type="project" value="UniProtKB-KW"/>
</dbReference>
<organism evidence="4 5">
    <name type="scientific">Paxillus involutus ATCC 200175</name>
    <dbReference type="NCBI Taxonomy" id="664439"/>
    <lineage>
        <taxon>Eukaryota</taxon>
        <taxon>Fungi</taxon>
        <taxon>Dikarya</taxon>
        <taxon>Basidiomycota</taxon>
        <taxon>Agaricomycotina</taxon>
        <taxon>Agaricomycetes</taxon>
        <taxon>Agaricomycetidae</taxon>
        <taxon>Boletales</taxon>
        <taxon>Paxilineae</taxon>
        <taxon>Paxillaceae</taxon>
        <taxon>Paxillus</taxon>
    </lineage>
</organism>
<name>A0A0C9TEY4_PAXIN</name>
<evidence type="ECO:0000256" key="1">
    <source>
        <dbReference type="ARBA" id="ARBA00023125"/>
    </source>
</evidence>
<dbReference type="AlphaFoldDB" id="A0A0C9TEY4"/>